<keyword evidence="5" id="KW-1134">Transmembrane beta strand</keyword>
<dbReference type="GO" id="GO:0016042">
    <property type="term" value="P:lipid catabolic process"/>
    <property type="evidence" value="ECO:0007669"/>
    <property type="project" value="UniProtKB-KW"/>
</dbReference>
<keyword evidence="6" id="KW-0812">Transmembrane</keyword>
<comment type="subunit">
    <text evidence="4 17">Homodimer; dimerization is reversible, and the dimeric form is the active one.</text>
</comment>
<dbReference type="PANTHER" id="PTHR40457">
    <property type="entry name" value="PHOSPHOLIPASE A1"/>
    <property type="match status" value="1"/>
</dbReference>
<dbReference type="PRINTS" id="PR01486">
    <property type="entry name" value="PHPHLIPASEA1"/>
</dbReference>
<comment type="caution">
    <text evidence="18">The sequence shown here is derived from an EMBL/GenBank/DDBJ whole genome shotgun (WGS) entry which is preliminary data.</text>
</comment>
<evidence type="ECO:0000256" key="13">
    <source>
        <dbReference type="ARBA" id="ARBA00023136"/>
    </source>
</evidence>
<keyword evidence="9 17" id="KW-0378">Hydrolase</keyword>
<keyword evidence="10 16" id="KW-0106">Calcium</keyword>
<dbReference type="PANTHER" id="PTHR40457:SF1">
    <property type="entry name" value="PHOSPHOLIPASE A1"/>
    <property type="match status" value="1"/>
</dbReference>
<comment type="catalytic activity">
    <reaction evidence="1 17">
        <text>a 1,2-diacyl-sn-glycero-3-phosphocholine + H2O = a 2-acyl-sn-glycero-3-phosphocholine + a fatty acid + H(+)</text>
        <dbReference type="Rhea" id="RHEA:18689"/>
        <dbReference type="ChEBI" id="CHEBI:15377"/>
        <dbReference type="ChEBI" id="CHEBI:15378"/>
        <dbReference type="ChEBI" id="CHEBI:28868"/>
        <dbReference type="ChEBI" id="CHEBI:57643"/>
        <dbReference type="ChEBI" id="CHEBI:57875"/>
        <dbReference type="EC" id="3.1.1.32"/>
    </reaction>
</comment>
<evidence type="ECO:0000256" key="15">
    <source>
        <dbReference type="PIRSR" id="PIRSR603187-1"/>
    </source>
</evidence>
<comment type="cofactor">
    <cofactor evidence="17">
        <name>Ca(2+)</name>
        <dbReference type="ChEBI" id="CHEBI:29108"/>
    </cofactor>
    <text evidence="17">Binds 1 Ca(2+) ion per monomer. In the dimeric form the Ca(2+) is bound by different amino acids with binding of each Ca(2+) shared with ligands coming from each monomer. The Ca(2+) ion may have a role in catalysis.</text>
</comment>
<feature type="binding site" description="in dimeric form" evidence="16">
    <location>
        <position position="264"/>
    </location>
    <ligand>
        <name>Ca(2+)</name>
        <dbReference type="ChEBI" id="CHEBI:29108"/>
        <label>1</label>
    </ligand>
</feature>
<evidence type="ECO:0000256" key="12">
    <source>
        <dbReference type="ARBA" id="ARBA00023098"/>
    </source>
</evidence>
<evidence type="ECO:0000256" key="17">
    <source>
        <dbReference type="RuleBase" id="RU366027"/>
    </source>
</evidence>
<dbReference type="GO" id="GO:0004623">
    <property type="term" value="F:phospholipase A2 activity"/>
    <property type="evidence" value="ECO:0007669"/>
    <property type="project" value="UniProtKB-EC"/>
</dbReference>
<accession>A0A4S4AJY6</accession>
<feature type="active site" description="Proton acceptor" evidence="15">
    <location>
        <position position="259"/>
    </location>
</feature>
<comment type="catalytic activity">
    <reaction evidence="2 17">
        <text>a 1,2-diacyl-sn-glycero-3-phosphocholine + H2O = a 1-acyl-sn-glycero-3-phosphocholine + a fatty acid + H(+)</text>
        <dbReference type="Rhea" id="RHEA:15801"/>
        <dbReference type="ChEBI" id="CHEBI:15377"/>
        <dbReference type="ChEBI" id="CHEBI:15378"/>
        <dbReference type="ChEBI" id="CHEBI:28868"/>
        <dbReference type="ChEBI" id="CHEBI:57643"/>
        <dbReference type="ChEBI" id="CHEBI:58168"/>
        <dbReference type="EC" id="3.1.1.4"/>
    </reaction>
</comment>
<keyword evidence="7 16" id="KW-0479">Metal-binding</keyword>
<dbReference type="GO" id="GO:0005509">
    <property type="term" value="F:calcium ion binding"/>
    <property type="evidence" value="ECO:0007669"/>
    <property type="project" value="TreeGrafter"/>
</dbReference>
<keyword evidence="14 17" id="KW-0998">Cell outer membrane</keyword>
<evidence type="ECO:0000256" key="6">
    <source>
        <dbReference type="ARBA" id="ARBA00022692"/>
    </source>
</evidence>
<feature type="binding site" description="in dimeric form" evidence="16">
    <location>
        <position position="269"/>
    </location>
    <ligand>
        <name>Ca(2+)</name>
        <dbReference type="ChEBI" id="CHEBI:29108"/>
        <label>1</label>
    </ligand>
</feature>
<evidence type="ECO:0000256" key="14">
    <source>
        <dbReference type="ARBA" id="ARBA00023237"/>
    </source>
</evidence>
<dbReference type="GO" id="GO:0009279">
    <property type="term" value="C:cell outer membrane"/>
    <property type="evidence" value="ECO:0007669"/>
    <property type="project" value="UniProtKB-SubCell"/>
</dbReference>
<dbReference type="EC" id="3.1.1.32" evidence="17"/>
<dbReference type="AlphaFoldDB" id="A0A4S4AJY6"/>
<protein>
    <recommendedName>
        <fullName evidence="17">Phospholipase A1</fullName>
        <ecNumber evidence="17">3.1.1.32</ecNumber>
        <ecNumber evidence="17">3.1.1.4</ecNumber>
    </recommendedName>
    <alternativeName>
        <fullName evidence="17">Phosphatidylcholine 1-acylhydrolase</fullName>
    </alternativeName>
</protein>
<dbReference type="Gene3D" id="2.40.230.10">
    <property type="entry name" value="Phospholipase A1"/>
    <property type="match status" value="1"/>
</dbReference>
<dbReference type="EMBL" id="SSOD01000015">
    <property type="protein sequence ID" value="THF58633.1"/>
    <property type="molecule type" value="Genomic_DNA"/>
</dbReference>
<evidence type="ECO:0000256" key="1">
    <source>
        <dbReference type="ARBA" id="ARBA00000111"/>
    </source>
</evidence>
<evidence type="ECO:0000256" key="9">
    <source>
        <dbReference type="ARBA" id="ARBA00022801"/>
    </source>
</evidence>
<keyword evidence="19" id="KW-1185">Reference proteome</keyword>
<comment type="similarity">
    <text evidence="3 17">Belongs to the phospholipase A1 family.</text>
</comment>
<keyword evidence="11 17" id="KW-0442">Lipid degradation</keyword>
<feature type="binding site" description="in dimeric form" evidence="16">
    <location>
        <position position="304"/>
    </location>
    <ligand>
        <name>Ca(2+)</name>
        <dbReference type="ChEBI" id="CHEBI:29108"/>
        <label>1</label>
    </ligand>
</feature>
<dbReference type="InterPro" id="IPR036541">
    <property type="entry name" value="PLipase_A1_sf"/>
</dbReference>
<evidence type="ECO:0000256" key="7">
    <source>
        <dbReference type="ARBA" id="ARBA00022723"/>
    </source>
</evidence>
<evidence type="ECO:0000313" key="19">
    <source>
        <dbReference type="Proteomes" id="UP000307956"/>
    </source>
</evidence>
<dbReference type="InterPro" id="IPR003187">
    <property type="entry name" value="PLipase_A1"/>
</dbReference>
<dbReference type="Pfam" id="PF02253">
    <property type="entry name" value="PLA1"/>
    <property type="match status" value="1"/>
</dbReference>
<dbReference type="Proteomes" id="UP000307956">
    <property type="component" value="Unassembled WGS sequence"/>
</dbReference>
<feature type="binding site" description="in dimeric form" evidence="16">
    <location>
        <position position="223"/>
    </location>
    <ligand>
        <name>Ca(2+)</name>
        <dbReference type="ChEBI" id="CHEBI:29108"/>
        <label>1</label>
    </ligand>
</feature>
<dbReference type="GO" id="GO:0008970">
    <property type="term" value="F:phospholipase A1 activity"/>
    <property type="evidence" value="ECO:0007669"/>
    <property type="project" value="UniProtKB-EC"/>
</dbReference>
<comment type="function">
    <text evidence="17">Hydrolysis of phosphatidylcholine with phospholipase A2 (EC 3.1.1.4) and phospholipase A1 (EC 3.1.1.32) activities.</text>
</comment>
<keyword evidence="13" id="KW-0472">Membrane</keyword>
<name>A0A4S4AJY6_9RHOO</name>
<comment type="subcellular location">
    <subcellularLocation>
        <location evidence="17">Cell outer membrane</location>
        <topology evidence="17">Multi-pass membrane protein</topology>
    </subcellularLocation>
    <text evidence="17">One of the very few enzymes located there.</text>
</comment>
<evidence type="ECO:0000256" key="4">
    <source>
        <dbReference type="ARBA" id="ARBA00011702"/>
    </source>
</evidence>
<dbReference type="OrthoDB" id="188433at2"/>
<evidence type="ECO:0000256" key="16">
    <source>
        <dbReference type="PIRSR" id="PIRSR603187-2"/>
    </source>
</evidence>
<keyword evidence="12 17" id="KW-0443">Lipid metabolism</keyword>
<keyword evidence="8" id="KW-0732">Signal</keyword>
<feature type="active site" description="Nucleophile" evidence="15">
    <location>
        <position position="261"/>
    </location>
</feature>
<dbReference type="CDD" id="cd00541">
    <property type="entry name" value="OMPLA"/>
    <property type="match status" value="1"/>
</dbReference>
<evidence type="ECO:0000256" key="5">
    <source>
        <dbReference type="ARBA" id="ARBA00022452"/>
    </source>
</evidence>
<evidence type="ECO:0000256" key="10">
    <source>
        <dbReference type="ARBA" id="ARBA00022837"/>
    </source>
</evidence>
<gene>
    <name evidence="18" type="ORF">E6O51_16725</name>
</gene>
<evidence type="ECO:0000256" key="8">
    <source>
        <dbReference type="ARBA" id="ARBA00022729"/>
    </source>
</evidence>
<dbReference type="SUPFAM" id="SSF56931">
    <property type="entry name" value="Outer membrane phospholipase A (OMPLA)"/>
    <property type="match status" value="1"/>
</dbReference>
<reference evidence="18 19" key="1">
    <citation type="submission" date="2019-04" db="EMBL/GenBank/DDBJ databases">
        <title>Azoarcus rhizosphaerae sp. nov. isolated from rhizosphere of Ficus religiosa.</title>
        <authorList>
            <person name="Lin S.-Y."/>
            <person name="Hameed A."/>
            <person name="Hsu Y.-H."/>
            <person name="Young C.-C."/>
        </authorList>
    </citation>
    <scope>NUCLEOTIDE SEQUENCE [LARGE SCALE GENOMIC DNA]</scope>
    <source>
        <strain evidence="18 19">CC-YHH848</strain>
    </source>
</reference>
<organism evidence="18 19">
    <name type="scientific">Pseudothauera rhizosphaerae</name>
    <dbReference type="NCBI Taxonomy" id="2565932"/>
    <lineage>
        <taxon>Bacteria</taxon>
        <taxon>Pseudomonadati</taxon>
        <taxon>Pseudomonadota</taxon>
        <taxon>Betaproteobacteria</taxon>
        <taxon>Rhodocyclales</taxon>
        <taxon>Zoogloeaceae</taxon>
        <taxon>Pseudothauera</taxon>
    </lineage>
</organism>
<dbReference type="EC" id="3.1.1.4" evidence="17"/>
<evidence type="ECO:0000256" key="3">
    <source>
        <dbReference type="ARBA" id="ARBA00010525"/>
    </source>
</evidence>
<sequence length="389" mass="43678">MARPLDCIAASLPGLGGRSAIPSTRCLLTPFVRTDMKRTSLAAALLSCAWPAAQAVEPDEVAACARVTDEAARLACYDRIAFRLADQLSDQPDSPLAVQLQAEPPAEPPSASFADPAHDAARTTSALQARWELTADTDRGTFGLRPHRQNYVIYKVTDRPNNRPFQPLIARTSTPDLELDSNEVKFQFSFKTKLLSNVFATGSNIWLGYTQQSNWQVFNGDISRPFRETNYEPEVMWVGPLNGSLGGLKLRYASFGYVHQSNGRSEPLSRSWDRVFAEVGAEYGDLALWFRPWWRIPESREKDDNRDIEDYVGRGELVGVYRHGRHLYSLKLRSTFRNSRGSVHADWSFPLAGHLRGYVRLFSGYGESLIDYNWRQTSVGLGVILTDRL</sequence>
<evidence type="ECO:0000256" key="11">
    <source>
        <dbReference type="ARBA" id="ARBA00022963"/>
    </source>
</evidence>
<proteinExistence type="inferred from homology"/>
<evidence type="ECO:0000256" key="2">
    <source>
        <dbReference type="ARBA" id="ARBA00001604"/>
    </source>
</evidence>
<evidence type="ECO:0000313" key="18">
    <source>
        <dbReference type="EMBL" id="THF58633.1"/>
    </source>
</evidence>